<keyword evidence="2" id="KW-0548">Nucleotidyltransferase</keyword>
<keyword evidence="2" id="KW-0808">Transferase</keyword>
<dbReference type="InterPro" id="IPR001009">
    <property type="entry name" value="PA/PA-X"/>
</dbReference>
<sequence>MNILTNSQDLIEPALLNEVLMSRSWPEEEWKELKIFSYAIHYKVLALIRDQYTTPLGMPEWSILELLPRTNASNLYRRFIEREPIKSIPDIINVTRKIAYEVTITNGDLMTAQEHKLEQVNEGDVILVFHLEGRCNQNAMDHLNEEQRQTVFIFLNQVHGFLENLGILSTYSKYVTQKVIPEIKIGSKFKARLLKDTDFPFLFENIERGENPRTRAFQLLRSRAKDGKSLEWKRFPELPTFALPNVEEEADYSALFLSKDSIFVQTEVVSDSAIFQRFTEGHLGLEVLEQGNLTLSELSSFEMSVASALQTGDMNRKIVAQDARGFGIGKKNKNTRTAEGTYKSNRSEPVPKSPPTWMGEELMECISPSMLKWCNFERNQTYKKIDEIAEEMADRYCRVVERSFISAMIERNVETSTKIEVKIMEDRERITIIPITTRKDFGGKQLCQVWGFLLVGPSHPKKSTDKIPLMIIEFCPSTLERGNKYRRYSKVKFIFAEEERIALARKTSTTRQKIFYMTGLRKCHLQPCNIFSKIVFKEAADQDGVYDPIKYRPIKLFWFDGTEQELDFANYLRLILSLEYFMAIYNNSQLEAFCANIRRLHMCRHALQERKKIYTLPSGDIAEPVQESILNNPVVLFLAETWNMLPINY</sequence>
<organism evidence="2">
    <name type="scientific">Soybean thrips thogotovirus 1</name>
    <dbReference type="NCBI Taxonomy" id="2797871"/>
    <lineage>
        <taxon>Viruses</taxon>
        <taxon>Riboviria</taxon>
        <taxon>Orthornavirae</taxon>
        <taxon>Negarnaviricota</taxon>
        <taxon>Polyploviricotina</taxon>
        <taxon>Insthoviricetes</taxon>
        <taxon>Articulavirales</taxon>
        <taxon>Orthomyxoviridae</taxon>
        <taxon>Thogotovirus</taxon>
    </lineage>
</organism>
<keyword evidence="2" id="KW-0696">RNA-directed RNA polymerase</keyword>
<dbReference type="GO" id="GO:0039694">
    <property type="term" value="P:viral RNA genome replication"/>
    <property type="evidence" value="ECO:0007669"/>
    <property type="project" value="InterPro"/>
</dbReference>
<dbReference type="InterPro" id="IPR038372">
    <property type="entry name" value="PA/PA-X_sf"/>
</dbReference>
<evidence type="ECO:0000256" key="1">
    <source>
        <dbReference type="SAM" id="MobiDB-lite"/>
    </source>
</evidence>
<dbReference type="Pfam" id="PF00603">
    <property type="entry name" value="Flu_PA"/>
    <property type="match status" value="2"/>
</dbReference>
<name>A0A7T8ASB3_9ORTO</name>
<feature type="region of interest" description="Disordered" evidence="1">
    <location>
        <begin position="329"/>
        <end position="356"/>
    </location>
</feature>
<feature type="compositionally biased region" description="Polar residues" evidence="1">
    <location>
        <begin position="335"/>
        <end position="344"/>
    </location>
</feature>
<evidence type="ECO:0000313" key="2">
    <source>
        <dbReference type="EMBL" id="QQN90104.1"/>
    </source>
</evidence>
<dbReference type="Gene3D" id="3.40.91.90">
    <property type="entry name" value="Influenza RNA-dependent RNA polymerase subunit PA, endonuclease domain"/>
    <property type="match status" value="1"/>
</dbReference>
<accession>A0A7T8ASB3</accession>
<dbReference type="EMBL" id="MT195541">
    <property type="protein sequence ID" value="QQN90104.1"/>
    <property type="molecule type" value="Viral_cRNA"/>
</dbReference>
<proteinExistence type="predicted"/>
<protein>
    <submittedName>
        <fullName evidence="2">RNA-dependent RNA polymerase subunit PA</fullName>
    </submittedName>
</protein>
<reference evidence="2" key="1">
    <citation type="journal article" date="2020" name="Viruses">
        <title>Soybean Thrips (Thysanoptera: Thripidae) Harbor Highly Diverse Populations of Arthropod, Fungal and Plant Viruses.</title>
        <authorList>
            <person name="Thekke-Veetil T."/>
            <person name="Lagos-Kutz D."/>
            <person name="McCoppin N.K."/>
            <person name="Hartman G.L."/>
            <person name="Ju H.K."/>
            <person name="Lim H.S."/>
            <person name="Domier L.L."/>
        </authorList>
    </citation>
    <scope>NUCLEOTIDE SEQUENCE</scope>
    <source>
        <strain evidence="2">STN1</strain>
    </source>
</reference>
<dbReference type="GO" id="GO:0003723">
    <property type="term" value="F:RNA binding"/>
    <property type="evidence" value="ECO:0007669"/>
    <property type="project" value="InterPro"/>
</dbReference>
<dbReference type="GO" id="GO:0003968">
    <property type="term" value="F:RNA-directed RNA polymerase activity"/>
    <property type="evidence" value="ECO:0007669"/>
    <property type="project" value="UniProtKB-KW"/>
</dbReference>